<dbReference type="OrthoDB" id="569300at2"/>
<dbReference type="Proteomes" id="UP000238937">
    <property type="component" value="Unassembled WGS sequence"/>
</dbReference>
<evidence type="ECO:0000313" key="2">
    <source>
        <dbReference type="Proteomes" id="UP000238937"/>
    </source>
</evidence>
<sequence length="348" mass="39825">MRHINQDTKNNAQFEYETLSCEQRASVQRLTREIKEDICKTAHVIWSIGKKLVEVRSQLETCQFSSWLRIEFDWCRSTAYNFISVYEAFPEFSCPTVGQLDISVSALYLLAAPSTSPETRSHFIGQALAGKYVSKKAVQMSRKGEKKGTDENNKLVMRVPPISDRAEQPISIDPEIEYLNSSLSDRSKYKVKNSDSLARKPEFQSVMEKQPPSIEEIITPNSNLRPTWNSLSPRFSLFWGDTHSPRFLEYLPEDAFVFAIPSCQSHHDWLLNDSRNCITLSKENLQKELVEGLLSAVSLGGKALIFPWIPGWKIIELALKLNLRIYVGDRDLKQCEKIVLKLSLGREF</sequence>
<proteinExistence type="predicted"/>
<name>A0A2T1GKU6_9CYAN</name>
<protein>
    <submittedName>
        <fullName evidence="1">Uncharacterized protein</fullName>
    </submittedName>
</protein>
<comment type="caution">
    <text evidence="1">The sequence shown here is derived from an EMBL/GenBank/DDBJ whole genome shotgun (WGS) entry which is preliminary data.</text>
</comment>
<organism evidence="1 2">
    <name type="scientific">Chamaesiphon polymorphus CCALA 037</name>
    <dbReference type="NCBI Taxonomy" id="2107692"/>
    <lineage>
        <taxon>Bacteria</taxon>
        <taxon>Bacillati</taxon>
        <taxon>Cyanobacteriota</taxon>
        <taxon>Cyanophyceae</taxon>
        <taxon>Gomontiellales</taxon>
        <taxon>Chamaesiphonaceae</taxon>
        <taxon>Chamaesiphon</taxon>
    </lineage>
</organism>
<dbReference type="RefSeq" id="WP_106300775.1">
    <property type="nucleotide sequence ID" value="NZ_PVWO01000034.1"/>
</dbReference>
<accession>A0A2T1GKU6</accession>
<evidence type="ECO:0000313" key="1">
    <source>
        <dbReference type="EMBL" id="PSB58465.1"/>
    </source>
</evidence>
<dbReference type="EMBL" id="PVWO01000034">
    <property type="protein sequence ID" value="PSB58465.1"/>
    <property type="molecule type" value="Genomic_DNA"/>
</dbReference>
<keyword evidence="2" id="KW-1185">Reference proteome</keyword>
<dbReference type="AlphaFoldDB" id="A0A2T1GKU6"/>
<gene>
    <name evidence="1" type="ORF">C7B77_04610</name>
</gene>
<reference evidence="1 2" key="1">
    <citation type="submission" date="2018-03" db="EMBL/GenBank/DDBJ databases">
        <title>The ancient ancestry and fast evolution of plastids.</title>
        <authorList>
            <person name="Moore K.R."/>
            <person name="Magnabosco C."/>
            <person name="Momper L."/>
            <person name="Gold D.A."/>
            <person name="Bosak T."/>
            <person name="Fournier G.P."/>
        </authorList>
    </citation>
    <scope>NUCLEOTIDE SEQUENCE [LARGE SCALE GENOMIC DNA]</scope>
    <source>
        <strain evidence="1 2">CCALA 037</strain>
    </source>
</reference>